<evidence type="ECO:0000313" key="1">
    <source>
        <dbReference type="EMBL" id="MDI5894367.1"/>
    </source>
</evidence>
<reference evidence="1 2" key="1">
    <citation type="submission" date="2023-04" db="EMBL/GenBank/DDBJ databases">
        <title>Two novel species of Flavobacterium.</title>
        <authorList>
            <person name="Liu Q."/>
            <person name="Xin Y.-H."/>
        </authorList>
    </citation>
    <scope>NUCLEOTIDE SEQUENCE [LARGE SCALE GENOMIC DNA]</scope>
    <source>
        <strain evidence="1 2">LB1P51</strain>
    </source>
</reference>
<evidence type="ECO:0000313" key="2">
    <source>
        <dbReference type="Proteomes" id="UP001243403"/>
    </source>
</evidence>
<gene>
    <name evidence="1" type="ORF">QLS65_05650</name>
</gene>
<comment type="caution">
    <text evidence="1">The sequence shown here is derived from an EMBL/GenBank/DDBJ whole genome shotgun (WGS) entry which is preliminary data.</text>
</comment>
<protein>
    <recommendedName>
        <fullName evidence="3">DUF3164 family protein</fullName>
    </recommendedName>
</protein>
<keyword evidence="2" id="KW-1185">Reference proteome</keyword>
<organism evidence="1 2">
    <name type="scientific">Flavobacterium algoritolerans</name>
    <dbReference type="NCBI Taxonomy" id="3041254"/>
    <lineage>
        <taxon>Bacteria</taxon>
        <taxon>Pseudomonadati</taxon>
        <taxon>Bacteroidota</taxon>
        <taxon>Flavobacteriia</taxon>
        <taxon>Flavobacteriales</taxon>
        <taxon>Flavobacteriaceae</taxon>
        <taxon>Flavobacterium</taxon>
    </lineage>
</organism>
<dbReference type="EMBL" id="JASCRZ010000002">
    <property type="protein sequence ID" value="MDI5894367.1"/>
    <property type="molecule type" value="Genomic_DNA"/>
</dbReference>
<evidence type="ECO:0008006" key="3">
    <source>
        <dbReference type="Google" id="ProtNLM"/>
    </source>
</evidence>
<name>A0ABT6VBP0_9FLAO</name>
<dbReference type="RefSeq" id="WP_282715832.1">
    <property type="nucleotide sequence ID" value="NZ_JASCRZ010000002.1"/>
</dbReference>
<sequence>MNTETPTVVALGDLTPEQRKQLLIEAKESIKADKEKKKGNYVAFKELAAEFVGRNINALTDLHSVNEKVILSVFEDFNPTLAIRKELYGDSDQNSYTSTLADGSQSITIGYNVTISFDGTEPAGINKIKEYLATLALDNANAKKLSSSLNLLLKPNGKTGMLKPNVVLQLKELRAEYNDEGFDEGIEIIEKAQIFTRTTQYVRGWNYVTNEAGQRKKISFSFSV</sequence>
<accession>A0ABT6VBP0</accession>
<dbReference type="Proteomes" id="UP001243403">
    <property type="component" value="Unassembled WGS sequence"/>
</dbReference>
<proteinExistence type="predicted"/>